<feature type="domain" description="HTH tetR-type" evidence="3">
    <location>
        <begin position="32"/>
        <end position="63"/>
    </location>
</feature>
<gene>
    <name evidence="4" type="ORF">RND15_26325</name>
</gene>
<keyword evidence="5" id="KW-1185">Reference proteome</keyword>
<protein>
    <submittedName>
        <fullName evidence="4">TetR family transcriptional regulator</fullName>
    </submittedName>
</protein>
<organism evidence="4 5">
    <name type="scientific">Streptomyces lonegramiae</name>
    <dbReference type="NCBI Taxonomy" id="3075524"/>
    <lineage>
        <taxon>Bacteria</taxon>
        <taxon>Bacillati</taxon>
        <taxon>Actinomycetota</taxon>
        <taxon>Actinomycetes</taxon>
        <taxon>Kitasatosporales</taxon>
        <taxon>Streptomycetaceae</taxon>
        <taxon>Streptomyces</taxon>
    </lineage>
</organism>
<dbReference type="Proteomes" id="UP001180754">
    <property type="component" value="Unassembled WGS sequence"/>
</dbReference>
<dbReference type="InterPro" id="IPR009057">
    <property type="entry name" value="Homeodomain-like_sf"/>
</dbReference>
<comment type="caution">
    <text evidence="4">The sequence shown here is derived from an EMBL/GenBank/DDBJ whole genome shotgun (WGS) entry which is preliminary data.</text>
</comment>
<dbReference type="Gene3D" id="1.10.10.60">
    <property type="entry name" value="Homeodomain-like"/>
    <property type="match status" value="1"/>
</dbReference>
<evidence type="ECO:0000256" key="2">
    <source>
        <dbReference type="SAM" id="MobiDB-lite"/>
    </source>
</evidence>
<dbReference type="SUPFAM" id="SSF46689">
    <property type="entry name" value="Homeodomain-like"/>
    <property type="match status" value="1"/>
</dbReference>
<name>A0ABU2XJU2_9ACTN</name>
<evidence type="ECO:0000313" key="5">
    <source>
        <dbReference type="Proteomes" id="UP001180754"/>
    </source>
</evidence>
<evidence type="ECO:0000259" key="3">
    <source>
        <dbReference type="Pfam" id="PF00440"/>
    </source>
</evidence>
<dbReference type="RefSeq" id="WP_311726676.1">
    <property type="nucleotide sequence ID" value="NZ_JAVRFD010000013.1"/>
</dbReference>
<proteinExistence type="predicted"/>
<dbReference type="EMBL" id="JAVRFD010000013">
    <property type="protein sequence ID" value="MDT0546201.1"/>
    <property type="molecule type" value="Genomic_DNA"/>
</dbReference>
<evidence type="ECO:0000256" key="1">
    <source>
        <dbReference type="ARBA" id="ARBA00023125"/>
    </source>
</evidence>
<dbReference type="Pfam" id="PF00440">
    <property type="entry name" value="TetR_N"/>
    <property type="match status" value="1"/>
</dbReference>
<keyword evidence="1" id="KW-0238">DNA-binding</keyword>
<feature type="region of interest" description="Disordered" evidence="2">
    <location>
        <begin position="1"/>
        <end position="24"/>
    </location>
</feature>
<feature type="compositionally biased region" description="Basic and acidic residues" evidence="2">
    <location>
        <begin position="7"/>
        <end position="19"/>
    </location>
</feature>
<evidence type="ECO:0000313" key="4">
    <source>
        <dbReference type="EMBL" id="MDT0546201.1"/>
    </source>
</evidence>
<sequence length="132" mass="14247">MGKRRSLKADRIHAPEARTPDGPGVAQTRALILRQATELFAERGYGRVTVADIASAAGVAARATAAYRDALIAAAPHLHTLAPAPSRTVEETAGLLWFWFGPTGWRTLVVENGWSWDQAESVLCRTAIATLR</sequence>
<dbReference type="InterPro" id="IPR001647">
    <property type="entry name" value="HTH_TetR"/>
</dbReference>
<reference evidence="4" key="1">
    <citation type="submission" date="2024-05" db="EMBL/GenBank/DDBJ databases">
        <title>30 novel species of actinomycetes from the DSMZ collection.</title>
        <authorList>
            <person name="Nouioui I."/>
        </authorList>
    </citation>
    <scope>NUCLEOTIDE SEQUENCE</scope>
    <source>
        <strain evidence="4">DSM 41529</strain>
    </source>
</reference>
<accession>A0ABU2XJU2</accession>